<dbReference type="CDD" id="cd08891">
    <property type="entry name" value="SRPBCC_CalC"/>
    <property type="match status" value="1"/>
</dbReference>
<gene>
    <name evidence="3" type="ORF">C7I84_25015</name>
</gene>
<evidence type="ECO:0000313" key="3">
    <source>
        <dbReference type="EMBL" id="PSJ53713.1"/>
    </source>
</evidence>
<evidence type="ECO:0000313" key="4">
    <source>
        <dbReference type="Proteomes" id="UP000241229"/>
    </source>
</evidence>
<comment type="similarity">
    <text evidence="1">Belongs to the AHA1 family.</text>
</comment>
<evidence type="ECO:0000256" key="1">
    <source>
        <dbReference type="ARBA" id="ARBA00006817"/>
    </source>
</evidence>
<dbReference type="InterPro" id="IPR023393">
    <property type="entry name" value="START-like_dom_sf"/>
</dbReference>
<reference evidence="3 4" key="1">
    <citation type="submission" date="2018-03" db="EMBL/GenBank/DDBJ databases">
        <title>The draft genome of Mesorhizobium sp. 6GN-30.</title>
        <authorList>
            <person name="Liu L."/>
            <person name="Li L."/>
            <person name="Wang T."/>
            <person name="Zhang X."/>
            <person name="Liang L."/>
        </authorList>
    </citation>
    <scope>NUCLEOTIDE SEQUENCE [LARGE SCALE GENOMIC DNA]</scope>
    <source>
        <strain evidence="3 4">6GN30</strain>
    </source>
</reference>
<dbReference type="InterPro" id="IPR013538">
    <property type="entry name" value="ASHA1/2-like_C"/>
</dbReference>
<keyword evidence="4" id="KW-1185">Reference proteome</keyword>
<evidence type="ECO:0000259" key="2">
    <source>
        <dbReference type="Pfam" id="PF08327"/>
    </source>
</evidence>
<accession>A0A2P7RU26</accession>
<name>A0A2P7RU26_9HYPH</name>
<sequence length="159" mass="17638">MNAMIKSAPVRKSTTVEVPIAKAFDVFTAGFGRWWPATHSIGTSPLRKAVIEPRAGGRWYEIGDDGSECDWGEVLRWEAPTLLVLAWRIGADWRYDAALHTEVEVRFVPVGDQQTRVELEHRLLENMGDAAEAARRAYDAEGGWPGLLAAYQAEVARSA</sequence>
<organism evidence="3 4">
    <name type="scientific">Kumtagia ephedrae</name>
    <dbReference type="NCBI Taxonomy" id="2116701"/>
    <lineage>
        <taxon>Bacteria</taxon>
        <taxon>Pseudomonadati</taxon>
        <taxon>Pseudomonadota</taxon>
        <taxon>Alphaproteobacteria</taxon>
        <taxon>Hyphomicrobiales</taxon>
        <taxon>Phyllobacteriaceae</taxon>
        <taxon>Kumtagia</taxon>
    </lineage>
</organism>
<protein>
    <submittedName>
        <fullName evidence="3">ATPase</fullName>
    </submittedName>
</protein>
<proteinExistence type="inferred from homology"/>
<dbReference type="RefSeq" id="WP_106774941.1">
    <property type="nucleotide sequence ID" value="NZ_PXYK01000032.1"/>
</dbReference>
<dbReference type="EMBL" id="PXYK01000032">
    <property type="protein sequence ID" value="PSJ53713.1"/>
    <property type="molecule type" value="Genomic_DNA"/>
</dbReference>
<comment type="caution">
    <text evidence="3">The sequence shown here is derived from an EMBL/GenBank/DDBJ whole genome shotgun (WGS) entry which is preliminary data.</text>
</comment>
<dbReference type="Gene3D" id="3.30.530.20">
    <property type="match status" value="1"/>
</dbReference>
<dbReference type="AlphaFoldDB" id="A0A2P7RU26"/>
<dbReference type="Proteomes" id="UP000241229">
    <property type="component" value="Unassembled WGS sequence"/>
</dbReference>
<dbReference type="OrthoDB" id="793407at2"/>
<dbReference type="SUPFAM" id="SSF55961">
    <property type="entry name" value="Bet v1-like"/>
    <property type="match status" value="1"/>
</dbReference>
<dbReference type="Pfam" id="PF08327">
    <property type="entry name" value="AHSA1"/>
    <property type="match status" value="1"/>
</dbReference>
<feature type="domain" description="Activator of Hsp90 ATPase homologue 1/2-like C-terminal" evidence="2">
    <location>
        <begin position="18"/>
        <end position="148"/>
    </location>
</feature>